<sequence length="131" mass="14250">MAEVLVIVDEAVYQSLFSPAGPVAAFVAETTEKVYDRARELAPVGKPSKTPEGHPAGWLKSQIAWAFVGDLEGMVSTSAVLSKASSRPGDPYARWIERPEERPWAPPPFARQDKPYLIPALTDVFDALGGR</sequence>
<gene>
    <name evidence="1" type="ORF">LR394_07815</name>
</gene>
<proteinExistence type="predicted"/>
<evidence type="ECO:0000313" key="1">
    <source>
        <dbReference type="EMBL" id="MCD5310796.1"/>
    </source>
</evidence>
<dbReference type="Proteomes" id="UP001138997">
    <property type="component" value="Unassembled WGS sequence"/>
</dbReference>
<comment type="caution">
    <text evidence="1">The sequence shown here is derived from an EMBL/GenBank/DDBJ whole genome shotgun (WGS) entry which is preliminary data.</text>
</comment>
<name>A0A9X1ST11_9ACTN</name>
<evidence type="ECO:0000313" key="2">
    <source>
        <dbReference type="Proteomes" id="UP001138997"/>
    </source>
</evidence>
<dbReference type="RefSeq" id="WP_231439972.1">
    <property type="nucleotide sequence ID" value="NZ_JAJOMB010000003.1"/>
</dbReference>
<organism evidence="1 2">
    <name type="scientific">Kineosporia babensis</name>
    <dbReference type="NCBI Taxonomy" id="499548"/>
    <lineage>
        <taxon>Bacteria</taxon>
        <taxon>Bacillati</taxon>
        <taxon>Actinomycetota</taxon>
        <taxon>Actinomycetes</taxon>
        <taxon>Kineosporiales</taxon>
        <taxon>Kineosporiaceae</taxon>
        <taxon>Kineosporia</taxon>
    </lineage>
</organism>
<reference evidence="1" key="1">
    <citation type="submission" date="2021-11" db="EMBL/GenBank/DDBJ databases">
        <title>Streptomyces corallinus and Kineosporia corallina sp. nov., two new coral-derived marine actinobacteria.</title>
        <authorList>
            <person name="Buangrab K."/>
            <person name="Sutthacheep M."/>
            <person name="Yeemin T."/>
            <person name="Harunari E."/>
            <person name="Igarashi Y."/>
            <person name="Sripreechasak P."/>
            <person name="Kanchanasin P."/>
            <person name="Tanasupawat S."/>
            <person name="Phongsopitanun W."/>
        </authorList>
    </citation>
    <scope>NUCLEOTIDE SEQUENCE</scope>
    <source>
        <strain evidence="1">JCM 31032</strain>
    </source>
</reference>
<dbReference type="AlphaFoldDB" id="A0A9X1ST11"/>
<protein>
    <submittedName>
        <fullName evidence="1">Uncharacterized protein</fullName>
    </submittedName>
</protein>
<keyword evidence="2" id="KW-1185">Reference proteome</keyword>
<dbReference type="EMBL" id="JAJOMB010000003">
    <property type="protein sequence ID" value="MCD5310796.1"/>
    <property type="molecule type" value="Genomic_DNA"/>
</dbReference>
<accession>A0A9X1ST11</accession>